<dbReference type="SUPFAM" id="SSF54637">
    <property type="entry name" value="Thioesterase/thiol ester dehydrase-isomerase"/>
    <property type="match status" value="1"/>
</dbReference>
<reference evidence="1 2" key="1">
    <citation type="submission" date="2013-05" db="EMBL/GenBank/DDBJ databases">
        <title>Genome assembly of Chondromyces apiculatus DSM 436.</title>
        <authorList>
            <person name="Sharma G."/>
            <person name="Khatri I."/>
            <person name="Kaur C."/>
            <person name="Mayilraj S."/>
            <person name="Subramanian S."/>
        </authorList>
    </citation>
    <scope>NUCLEOTIDE SEQUENCE [LARGE SCALE GENOMIC DNA]</scope>
    <source>
        <strain evidence="1 2">DSM 436</strain>
    </source>
</reference>
<keyword evidence="2" id="KW-1185">Reference proteome</keyword>
<dbReference type="eggNOG" id="COG0824">
    <property type="taxonomic scope" value="Bacteria"/>
</dbReference>
<dbReference type="InterPro" id="IPR029069">
    <property type="entry name" value="HotDog_dom_sf"/>
</dbReference>
<accession>A0A017SZ00</accession>
<dbReference type="STRING" id="1192034.CAP_7357"/>
<evidence type="ECO:0000313" key="2">
    <source>
        <dbReference type="Proteomes" id="UP000019678"/>
    </source>
</evidence>
<evidence type="ECO:0000313" key="1">
    <source>
        <dbReference type="EMBL" id="EYF02214.1"/>
    </source>
</evidence>
<sequence length="299" mass="32769">MFPYPEQPQLPPDQQSVASMTLRYSDVTQDGRMSVLAIPHGNSPALWDALLRDHPVSRALAAQGVLPIMSRLLVESGEGPLSASAVVDLRVAYQLAHTLGEDGDVERLVMLSWLTLHAPRGATHPPQPPGAGEPIQVGRCFAEHVFTRPFAPPAERKVLSFDVADMEPVPAARYTWQPPETLLHLPADAVPLDAELRADPTDIVFGLDHTDSNHHVNSLVYPQIFIDAALRRLGALVQSVPRRCHHLEVAYRKPSFAGERLRIHLRAFSFGGTFGASLVLAPHADIERPRVTARLLLAP</sequence>
<protein>
    <submittedName>
        <fullName evidence="1">Uncharacterized protein</fullName>
    </submittedName>
</protein>
<dbReference type="EMBL" id="ASRX01000064">
    <property type="protein sequence ID" value="EYF02214.1"/>
    <property type="molecule type" value="Genomic_DNA"/>
</dbReference>
<dbReference type="Proteomes" id="UP000019678">
    <property type="component" value="Unassembled WGS sequence"/>
</dbReference>
<proteinExistence type="predicted"/>
<dbReference type="OrthoDB" id="5511369at2"/>
<organism evidence="1 2">
    <name type="scientific">Chondromyces apiculatus DSM 436</name>
    <dbReference type="NCBI Taxonomy" id="1192034"/>
    <lineage>
        <taxon>Bacteria</taxon>
        <taxon>Pseudomonadati</taxon>
        <taxon>Myxococcota</taxon>
        <taxon>Polyangia</taxon>
        <taxon>Polyangiales</taxon>
        <taxon>Polyangiaceae</taxon>
        <taxon>Chondromyces</taxon>
    </lineage>
</organism>
<name>A0A017SZ00_9BACT</name>
<gene>
    <name evidence="1" type="ORF">CAP_7357</name>
</gene>
<comment type="caution">
    <text evidence="1">The sequence shown here is derived from an EMBL/GenBank/DDBJ whole genome shotgun (WGS) entry which is preliminary data.</text>
</comment>
<dbReference type="AlphaFoldDB" id="A0A017SZ00"/>
<dbReference type="Gene3D" id="3.10.129.10">
    <property type="entry name" value="Hotdog Thioesterase"/>
    <property type="match status" value="1"/>
</dbReference>